<proteinExistence type="predicted"/>
<sequence>MPVQPEQSIIKALAYFDIFNYPLTQEEIISFLDQQMGLDDVAPALQRLVAEKRIFRLGNFYSLQQDHALRTRRTTGNHNAELLLTVGYKVGGFLYQFPFVRGIGISGSLSKNFADQDTDIDFFIITSANRLWIARTLMHLFKKLTFITGHQHWFCMNYFIDEAALRIEEQNIFTAIEITTLIPVCGNGTMDAFFKTNNWTACYLPNNNFPKSSLIMIRHPWYKKAAEWMLNNRLGNILDNYLMKLTTRRWLQKEQQGRLNMKGERMSLRSGKHFSKPDPSYLQKRILDMYKQKVDLVIDPASSVLTSFSG</sequence>
<organism evidence="1 2">
    <name type="scientific">Niastella caeni</name>
    <dbReference type="NCBI Taxonomy" id="2569763"/>
    <lineage>
        <taxon>Bacteria</taxon>
        <taxon>Pseudomonadati</taxon>
        <taxon>Bacteroidota</taxon>
        <taxon>Chitinophagia</taxon>
        <taxon>Chitinophagales</taxon>
        <taxon>Chitinophagaceae</taxon>
        <taxon>Niastella</taxon>
    </lineage>
</organism>
<dbReference type="EMBL" id="STFF01000002">
    <property type="protein sequence ID" value="THU40113.1"/>
    <property type="molecule type" value="Genomic_DNA"/>
</dbReference>
<evidence type="ECO:0008006" key="3">
    <source>
        <dbReference type="Google" id="ProtNLM"/>
    </source>
</evidence>
<evidence type="ECO:0000313" key="1">
    <source>
        <dbReference type="EMBL" id="THU40113.1"/>
    </source>
</evidence>
<dbReference type="Proteomes" id="UP000306918">
    <property type="component" value="Unassembled WGS sequence"/>
</dbReference>
<dbReference type="OrthoDB" id="645383at2"/>
<comment type="caution">
    <text evidence="1">The sequence shown here is derived from an EMBL/GenBank/DDBJ whole genome shotgun (WGS) entry which is preliminary data.</text>
</comment>
<reference evidence="1 2" key="1">
    <citation type="submission" date="2019-04" db="EMBL/GenBank/DDBJ databases">
        <title>Niastella caeni sp. nov., isolated from activated sludge.</title>
        <authorList>
            <person name="Sheng M."/>
        </authorList>
    </citation>
    <scope>NUCLEOTIDE SEQUENCE [LARGE SCALE GENOMIC DNA]</scope>
    <source>
        <strain evidence="1 2">HX-2-15</strain>
    </source>
</reference>
<gene>
    <name evidence="1" type="ORF">FAM09_09515</name>
</gene>
<protein>
    <recommendedName>
        <fullName evidence="3">Nucleotidyltransferase family protein</fullName>
    </recommendedName>
</protein>
<evidence type="ECO:0000313" key="2">
    <source>
        <dbReference type="Proteomes" id="UP000306918"/>
    </source>
</evidence>
<keyword evidence="2" id="KW-1185">Reference proteome</keyword>
<dbReference type="AlphaFoldDB" id="A0A4S8HWP4"/>
<dbReference type="RefSeq" id="WP_136576866.1">
    <property type="nucleotide sequence ID" value="NZ_STFF01000002.1"/>
</dbReference>
<name>A0A4S8HWP4_9BACT</name>
<accession>A0A4S8HWP4</accession>